<dbReference type="WBParaSite" id="PgR048_g069_t03">
    <property type="protein sequence ID" value="PgR048_g069_t03"/>
    <property type="gene ID" value="PgR048_g069"/>
</dbReference>
<feature type="compositionally biased region" description="Basic and acidic residues" evidence="4">
    <location>
        <begin position="13"/>
        <end position="26"/>
    </location>
</feature>
<dbReference type="AlphaFoldDB" id="A0A915BND7"/>
<organism evidence="5 6">
    <name type="scientific">Parascaris univalens</name>
    <name type="common">Nematode worm</name>
    <dbReference type="NCBI Taxonomy" id="6257"/>
    <lineage>
        <taxon>Eukaryota</taxon>
        <taxon>Metazoa</taxon>
        <taxon>Ecdysozoa</taxon>
        <taxon>Nematoda</taxon>
        <taxon>Chromadorea</taxon>
        <taxon>Rhabditida</taxon>
        <taxon>Spirurina</taxon>
        <taxon>Ascaridomorpha</taxon>
        <taxon>Ascaridoidea</taxon>
        <taxon>Ascarididae</taxon>
        <taxon>Parascaris</taxon>
    </lineage>
</organism>
<protein>
    <submittedName>
        <fullName evidence="6">Uncharacterized protein</fullName>
    </submittedName>
</protein>
<dbReference type="PANTHER" id="PTHR12940:SF0">
    <property type="entry name" value="SPLICING FACTOR ESS-2 HOMOLOG"/>
    <property type="match status" value="1"/>
</dbReference>
<evidence type="ECO:0000256" key="1">
    <source>
        <dbReference type="ARBA" id="ARBA00004123"/>
    </source>
</evidence>
<dbReference type="GO" id="GO:0071013">
    <property type="term" value="C:catalytic step 2 spliceosome"/>
    <property type="evidence" value="ECO:0007669"/>
    <property type="project" value="TreeGrafter"/>
</dbReference>
<dbReference type="PANTHER" id="PTHR12940">
    <property type="entry name" value="ES-2 PROTEIN - RELATED"/>
    <property type="match status" value="1"/>
</dbReference>
<proteinExistence type="inferred from homology"/>
<dbReference type="InterPro" id="IPR019148">
    <property type="entry name" value="Nuclear_protein_DGCR14_ESS-2"/>
</dbReference>
<keyword evidence="3" id="KW-0539">Nucleus</keyword>
<dbReference type="Pfam" id="PF09751">
    <property type="entry name" value="Es2"/>
    <property type="match status" value="1"/>
</dbReference>
<evidence type="ECO:0000256" key="3">
    <source>
        <dbReference type="ARBA" id="ARBA00023242"/>
    </source>
</evidence>
<comment type="subcellular location">
    <subcellularLocation>
        <location evidence="1">Nucleus</location>
    </subcellularLocation>
</comment>
<evidence type="ECO:0000313" key="6">
    <source>
        <dbReference type="WBParaSite" id="PgR048_g069_t03"/>
    </source>
</evidence>
<reference evidence="6" key="1">
    <citation type="submission" date="2022-11" db="UniProtKB">
        <authorList>
            <consortium name="WormBaseParasite"/>
        </authorList>
    </citation>
    <scope>IDENTIFICATION</scope>
</reference>
<keyword evidence="5" id="KW-1185">Reference proteome</keyword>
<dbReference type="Proteomes" id="UP000887569">
    <property type="component" value="Unplaced"/>
</dbReference>
<evidence type="ECO:0000313" key="5">
    <source>
        <dbReference type="Proteomes" id="UP000887569"/>
    </source>
</evidence>
<evidence type="ECO:0000256" key="4">
    <source>
        <dbReference type="SAM" id="MobiDB-lite"/>
    </source>
</evidence>
<accession>A0A915BND7</accession>
<feature type="region of interest" description="Disordered" evidence="4">
    <location>
        <begin position="1"/>
        <end position="26"/>
    </location>
</feature>
<evidence type="ECO:0000256" key="2">
    <source>
        <dbReference type="ARBA" id="ARBA00009072"/>
    </source>
</evidence>
<sequence length="96" mass="11101">MDSQRSDLCNRMGDNEAKKEKKEEDKMTVDTYLNKYTSEDNASFEELAALHLKKERIRNAWMYEAEERHNKELVTRGAEPIKAADEQLMIASAPGH</sequence>
<comment type="similarity">
    <text evidence="2">Belongs to the ESS2 family.</text>
</comment>
<name>A0A915BND7_PARUN</name>